<accession>A0A327MEY7</accession>
<keyword evidence="3 6" id="KW-1133">Transmembrane helix</keyword>
<organism evidence="7 8">
    <name type="scientific">Roseicella frigidaeris</name>
    <dbReference type="NCBI Taxonomy" id="2230885"/>
    <lineage>
        <taxon>Bacteria</taxon>
        <taxon>Pseudomonadati</taxon>
        <taxon>Pseudomonadota</taxon>
        <taxon>Alphaproteobacteria</taxon>
        <taxon>Acetobacterales</taxon>
        <taxon>Roseomonadaceae</taxon>
        <taxon>Roseicella</taxon>
    </lineage>
</organism>
<dbReference type="PANTHER" id="PTHR36926">
    <property type="entry name" value="COLICIN V PRODUCTION PROTEIN"/>
    <property type="match status" value="1"/>
</dbReference>
<dbReference type="GO" id="GO:0009403">
    <property type="term" value="P:toxin biosynthetic process"/>
    <property type="evidence" value="ECO:0007669"/>
    <property type="project" value="InterPro"/>
</dbReference>
<evidence type="ECO:0000256" key="4">
    <source>
        <dbReference type="ARBA" id="ARBA00023136"/>
    </source>
</evidence>
<evidence type="ECO:0000256" key="3">
    <source>
        <dbReference type="ARBA" id="ARBA00022989"/>
    </source>
</evidence>
<feature type="transmembrane region" description="Helical" evidence="6">
    <location>
        <begin position="33"/>
        <end position="52"/>
    </location>
</feature>
<keyword evidence="4 6" id="KW-0472">Membrane</keyword>
<sequence length="186" mass="19886">MTWVDGVVLAVLAVSALLAYLRGLVQEVLGVGAWIGAAALALALRPVTAPLLQGTVEPPWLADALAAGGVFLVVLVILKIIISFIARFVQDSMLGGTDRALGLVFGLLRGAFLVILAYILGGMVLPATDRWPEAVRDARSLPLVIDGAQWLVARLPPEYRPRVAAPPDRRAPTQDELMRPPARNRT</sequence>
<feature type="transmembrane region" description="Helical" evidence="6">
    <location>
        <begin position="64"/>
        <end position="88"/>
    </location>
</feature>
<protein>
    <submittedName>
        <fullName evidence="7">CvpA family protein</fullName>
    </submittedName>
</protein>
<feature type="region of interest" description="Disordered" evidence="5">
    <location>
        <begin position="162"/>
        <end position="186"/>
    </location>
</feature>
<dbReference type="PANTHER" id="PTHR36926:SF1">
    <property type="entry name" value="COLICIN V PRODUCTION PROTEIN"/>
    <property type="match status" value="1"/>
</dbReference>
<keyword evidence="2 6" id="KW-0812">Transmembrane</keyword>
<gene>
    <name evidence="7" type="ORF">DOO78_01505</name>
</gene>
<feature type="transmembrane region" description="Helical" evidence="6">
    <location>
        <begin position="100"/>
        <end position="120"/>
    </location>
</feature>
<name>A0A327MEY7_9PROT</name>
<evidence type="ECO:0000256" key="5">
    <source>
        <dbReference type="SAM" id="MobiDB-lite"/>
    </source>
</evidence>
<evidence type="ECO:0000256" key="6">
    <source>
        <dbReference type="SAM" id="Phobius"/>
    </source>
</evidence>
<proteinExistence type="predicted"/>
<dbReference type="EMBL" id="QLIX01000001">
    <property type="protein sequence ID" value="RAI60832.1"/>
    <property type="molecule type" value="Genomic_DNA"/>
</dbReference>
<keyword evidence="8" id="KW-1185">Reference proteome</keyword>
<dbReference type="RefSeq" id="WP_111467944.1">
    <property type="nucleotide sequence ID" value="NZ_QLIX01000001.1"/>
</dbReference>
<evidence type="ECO:0000256" key="2">
    <source>
        <dbReference type="ARBA" id="ARBA00022692"/>
    </source>
</evidence>
<dbReference type="AlphaFoldDB" id="A0A327MEY7"/>
<dbReference type="OrthoDB" id="9806894at2"/>
<feature type="compositionally biased region" description="Basic and acidic residues" evidence="5">
    <location>
        <begin position="162"/>
        <end position="178"/>
    </location>
</feature>
<comment type="caution">
    <text evidence="7">The sequence shown here is derived from an EMBL/GenBank/DDBJ whole genome shotgun (WGS) entry which is preliminary data.</text>
</comment>
<dbReference type="InterPro" id="IPR052719">
    <property type="entry name" value="CvpA-like"/>
</dbReference>
<reference evidence="8" key="1">
    <citation type="submission" date="2018-06" db="EMBL/GenBank/DDBJ databases">
        <authorList>
            <person name="Khan S.A."/>
        </authorList>
    </citation>
    <scope>NUCLEOTIDE SEQUENCE [LARGE SCALE GENOMIC DNA]</scope>
    <source>
        <strain evidence="8">DB-1506</strain>
    </source>
</reference>
<dbReference type="GO" id="GO:0016020">
    <property type="term" value="C:membrane"/>
    <property type="evidence" value="ECO:0007669"/>
    <property type="project" value="UniProtKB-SubCell"/>
</dbReference>
<dbReference type="InterPro" id="IPR003825">
    <property type="entry name" value="Colicin-V_CvpA"/>
</dbReference>
<evidence type="ECO:0000313" key="8">
    <source>
        <dbReference type="Proteomes" id="UP000249065"/>
    </source>
</evidence>
<comment type="subcellular location">
    <subcellularLocation>
        <location evidence="1">Membrane</location>
        <topology evidence="1">Multi-pass membrane protein</topology>
    </subcellularLocation>
</comment>
<dbReference type="Pfam" id="PF02674">
    <property type="entry name" value="Colicin_V"/>
    <property type="match status" value="1"/>
</dbReference>
<dbReference type="Proteomes" id="UP000249065">
    <property type="component" value="Unassembled WGS sequence"/>
</dbReference>
<evidence type="ECO:0000256" key="1">
    <source>
        <dbReference type="ARBA" id="ARBA00004141"/>
    </source>
</evidence>
<evidence type="ECO:0000313" key="7">
    <source>
        <dbReference type="EMBL" id="RAI60832.1"/>
    </source>
</evidence>